<feature type="compositionally biased region" description="Polar residues" evidence="1">
    <location>
        <begin position="53"/>
        <end position="104"/>
    </location>
</feature>
<proteinExistence type="predicted"/>
<sequence length="178" mass="19575">MTPDGVQPGQQASHTNHDPQVTTESQKFQVPRPNTRPTTSKGSGHAKPETSSKIRTRPGRTTTKSSLHPNEGISTSLFTSTASIKSSPQPYNQLTESSFTSTFPSACPTPPPGFNVVCGQKPGPDSVVERTLRKRATKGWCNKEWKRYYKRVHSTSKDRIYRGGLRPHAKQPFGLATV</sequence>
<dbReference type="EMBL" id="JAPEVB010000006">
    <property type="protein sequence ID" value="KAJ4386646.1"/>
    <property type="molecule type" value="Genomic_DNA"/>
</dbReference>
<reference evidence="2" key="1">
    <citation type="submission" date="2022-10" db="EMBL/GenBank/DDBJ databases">
        <title>Tapping the CABI collections for fungal endophytes: first genome assemblies for Collariella, Neodidymelliopsis, Ascochyta clinopodiicola, Didymella pomorum, Didymosphaeria variabile, Neocosmospora piperis and Neocucurbitaria cava.</title>
        <authorList>
            <person name="Hill R."/>
        </authorList>
    </citation>
    <scope>NUCLEOTIDE SEQUENCE</scope>
    <source>
        <strain evidence="2">IMI 355082</strain>
    </source>
</reference>
<dbReference type="AlphaFoldDB" id="A0A9W8YKQ0"/>
<evidence type="ECO:0000313" key="2">
    <source>
        <dbReference type="EMBL" id="KAJ4386646.1"/>
    </source>
</evidence>
<accession>A0A9W8YKQ0</accession>
<gene>
    <name evidence="2" type="ORF">N0V93_009544</name>
</gene>
<evidence type="ECO:0000313" key="3">
    <source>
        <dbReference type="Proteomes" id="UP001140453"/>
    </source>
</evidence>
<protein>
    <submittedName>
        <fullName evidence="2">Uncharacterized protein</fullName>
    </submittedName>
</protein>
<evidence type="ECO:0000256" key="1">
    <source>
        <dbReference type="SAM" id="MobiDB-lite"/>
    </source>
</evidence>
<organism evidence="2 3">
    <name type="scientific">Gnomoniopsis smithogilvyi</name>
    <dbReference type="NCBI Taxonomy" id="1191159"/>
    <lineage>
        <taxon>Eukaryota</taxon>
        <taxon>Fungi</taxon>
        <taxon>Dikarya</taxon>
        <taxon>Ascomycota</taxon>
        <taxon>Pezizomycotina</taxon>
        <taxon>Sordariomycetes</taxon>
        <taxon>Sordariomycetidae</taxon>
        <taxon>Diaporthales</taxon>
        <taxon>Gnomoniaceae</taxon>
        <taxon>Gnomoniopsis</taxon>
    </lineage>
</organism>
<feature type="compositionally biased region" description="Polar residues" evidence="1">
    <location>
        <begin position="8"/>
        <end position="28"/>
    </location>
</feature>
<comment type="caution">
    <text evidence="2">The sequence shown here is derived from an EMBL/GenBank/DDBJ whole genome shotgun (WGS) entry which is preliminary data.</text>
</comment>
<keyword evidence="3" id="KW-1185">Reference proteome</keyword>
<name>A0A9W8YKQ0_9PEZI</name>
<feature type="region of interest" description="Disordered" evidence="1">
    <location>
        <begin position="1"/>
        <end position="104"/>
    </location>
</feature>
<dbReference type="Proteomes" id="UP001140453">
    <property type="component" value="Unassembled WGS sequence"/>
</dbReference>